<accession>A0AAU8CLA9</accession>
<dbReference type="Gene3D" id="1.10.260.40">
    <property type="entry name" value="lambda repressor-like DNA-binding domains"/>
    <property type="match status" value="1"/>
</dbReference>
<protein>
    <submittedName>
        <fullName evidence="3">Helix-turn-helix domain-containing protein</fullName>
    </submittedName>
</protein>
<dbReference type="CDD" id="cd00093">
    <property type="entry name" value="HTH_XRE"/>
    <property type="match status" value="1"/>
</dbReference>
<evidence type="ECO:0000259" key="2">
    <source>
        <dbReference type="PROSITE" id="PS50943"/>
    </source>
</evidence>
<dbReference type="GO" id="GO:0003677">
    <property type="term" value="F:DNA binding"/>
    <property type="evidence" value="ECO:0007669"/>
    <property type="project" value="InterPro"/>
</dbReference>
<feature type="compositionally biased region" description="Basic and acidic residues" evidence="1">
    <location>
        <begin position="75"/>
        <end position="85"/>
    </location>
</feature>
<evidence type="ECO:0000313" key="3">
    <source>
        <dbReference type="EMBL" id="XCG47377.1"/>
    </source>
</evidence>
<dbReference type="SUPFAM" id="SSF47413">
    <property type="entry name" value="lambda repressor-like DNA-binding domains"/>
    <property type="match status" value="1"/>
</dbReference>
<dbReference type="Pfam" id="PF01381">
    <property type="entry name" value="HTH_3"/>
    <property type="match status" value="1"/>
</dbReference>
<dbReference type="InterPro" id="IPR001387">
    <property type="entry name" value="Cro/C1-type_HTH"/>
</dbReference>
<dbReference type="PROSITE" id="PS50943">
    <property type="entry name" value="HTH_CROC1"/>
    <property type="match status" value="1"/>
</dbReference>
<proteinExistence type="predicted"/>
<dbReference type="InterPro" id="IPR010982">
    <property type="entry name" value="Lambda_DNA-bd_dom_sf"/>
</dbReference>
<dbReference type="EMBL" id="CP159253">
    <property type="protein sequence ID" value="XCG47377.1"/>
    <property type="molecule type" value="Genomic_DNA"/>
</dbReference>
<name>A0AAU8CLA9_9HYPH</name>
<dbReference type="RefSeq" id="WP_353645072.1">
    <property type="nucleotide sequence ID" value="NZ_CP159253.1"/>
</dbReference>
<sequence length="85" mass="9427">MYKPPSKNLLRAARVALGFDQQKLADLSGLSVRTVYRVEKGDALLESVLEIQKALEREGIEFVDETDSKGSGIRLPKEADATHKK</sequence>
<organism evidence="3">
    <name type="scientific">Mesorhizobium sp. WSM2240</name>
    <dbReference type="NCBI Taxonomy" id="3228851"/>
    <lineage>
        <taxon>Bacteria</taxon>
        <taxon>Pseudomonadati</taxon>
        <taxon>Pseudomonadota</taxon>
        <taxon>Alphaproteobacteria</taxon>
        <taxon>Hyphomicrobiales</taxon>
        <taxon>Phyllobacteriaceae</taxon>
        <taxon>Mesorhizobium</taxon>
    </lineage>
</organism>
<evidence type="ECO:0000256" key="1">
    <source>
        <dbReference type="SAM" id="MobiDB-lite"/>
    </source>
</evidence>
<feature type="domain" description="HTH cro/C1-type" evidence="2">
    <location>
        <begin position="10"/>
        <end position="62"/>
    </location>
</feature>
<gene>
    <name evidence="3" type="ORF">ABVK50_19125</name>
</gene>
<dbReference type="SMART" id="SM00530">
    <property type="entry name" value="HTH_XRE"/>
    <property type="match status" value="1"/>
</dbReference>
<reference evidence="3" key="1">
    <citation type="submission" date="2024-06" db="EMBL/GenBank/DDBJ databases">
        <title>Mesorhizobium karijinii sp. nov., a symbiont of the iconic Swainsona formosa from arid Australia.</title>
        <authorList>
            <person name="Hill Y.J."/>
            <person name="Watkin E.L.J."/>
            <person name="O'Hara G.W."/>
            <person name="Terpolilli J."/>
            <person name="Tye M.L."/>
            <person name="Kohlmeier M.G."/>
        </authorList>
    </citation>
    <scope>NUCLEOTIDE SEQUENCE</scope>
    <source>
        <strain evidence="3">WSM2240</strain>
    </source>
</reference>
<feature type="region of interest" description="Disordered" evidence="1">
    <location>
        <begin position="66"/>
        <end position="85"/>
    </location>
</feature>
<dbReference type="AlphaFoldDB" id="A0AAU8CLA9"/>